<name>A0A7J8ZAP6_9ROSI</name>
<reference evidence="1 2" key="1">
    <citation type="journal article" date="2019" name="Genome Biol. Evol.">
        <title>Insights into the evolution of the New World diploid cottons (Gossypium, subgenus Houzingenia) based on genome sequencing.</title>
        <authorList>
            <person name="Grover C.E."/>
            <person name="Arick M.A. 2nd"/>
            <person name="Thrash A."/>
            <person name="Conover J.L."/>
            <person name="Sanders W.S."/>
            <person name="Peterson D.G."/>
            <person name="Frelichowski J.E."/>
            <person name="Scheffler J.A."/>
            <person name="Scheffler B.E."/>
            <person name="Wendel J.F."/>
        </authorList>
    </citation>
    <scope>NUCLEOTIDE SEQUENCE [LARGE SCALE GENOMIC DNA]</scope>
    <source>
        <strain evidence="1">4</strain>
        <tissue evidence="1">Leaf</tissue>
    </source>
</reference>
<evidence type="ECO:0000313" key="2">
    <source>
        <dbReference type="Proteomes" id="UP000593574"/>
    </source>
</evidence>
<gene>
    <name evidence="1" type="ORF">Golax_023975</name>
</gene>
<dbReference type="EMBL" id="JABEZV010000004">
    <property type="protein sequence ID" value="MBA0708893.1"/>
    <property type="molecule type" value="Genomic_DNA"/>
</dbReference>
<sequence>MQSYEYNLRKHNKRKATA</sequence>
<organism evidence="1 2">
    <name type="scientific">Gossypium laxum</name>
    <dbReference type="NCBI Taxonomy" id="34288"/>
    <lineage>
        <taxon>Eukaryota</taxon>
        <taxon>Viridiplantae</taxon>
        <taxon>Streptophyta</taxon>
        <taxon>Embryophyta</taxon>
        <taxon>Tracheophyta</taxon>
        <taxon>Spermatophyta</taxon>
        <taxon>Magnoliopsida</taxon>
        <taxon>eudicotyledons</taxon>
        <taxon>Gunneridae</taxon>
        <taxon>Pentapetalae</taxon>
        <taxon>rosids</taxon>
        <taxon>malvids</taxon>
        <taxon>Malvales</taxon>
        <taxon>Malvaceae</taxon>
        <taxon>Malvoideae</taxon>
        <taxon>Gossypium</taxon>
    </lineage>
</organism>
<evidence type="ECO:0000313" key="1">
    <source>
        <dbReference type="EMBL" id="MBA0708893.1"/>
    </source>
</evidence>
<comment type="caution">
    <text evidence="1">The sequence shown here is derived from an EMBL/GenBank/DDBJ whole genome shotgun (WGS) entry which is preliminary data.</text>
</comment>
<protein>
    <submittedName>
        <fullName evidence="1">Uncharacterized protein</fullName>
    </submittedName>
</protein>
<dbReference type="AlphaFoldDB" id="A0A7J8ZAP6"/>
<accession>A0A7J8ZAP6</accession>
<dbReference type="Proteomes" id="UP000593574">
    <property type="component" value="Unassembled WGS sequence"/>
</dbReference>
<proteinExistence type="predicted"/>
<keyword evidence="2" id="KW-1185">Reference proteome</keyword>